<evidence type="ECO:0008006" key="3">
    <source>
        <dbReference type="Google" id="ProtNLM"/>
    </source>
</evidence>
<name>A0AAV3P1H5_LITER</name>
<sequence length="231" mass="26437">MYQINGECGVKNETLMSQIGGRSLALKITRTGFFWPTLSNNGMIYVKTCGACQRLSNTPQKPVATATPVISPIPFAMWGINLVGKLHKAKGGVEYAVVVVDYISNFTSGSRLVLITTKRFYEVENNQWMREQLNFTDELRGKALFKMVQYKHLMVRSYNRLVKKRQFNVGDLLLRMYAITQPHCKNKLSPKLEGPYKVTKVVGPATYEFSYINGKPINHTWHATRLRKYYI</sequence>
<evidence type="ECO:0000313" key="2">
    <source>
        <dbReference type="Proteomes" id="UP001454036"/>
    </source>
</evidence>
<comment type="caution">
    <text evidence="1">The sequence shown here is derived from an EMBL/GenBank/DDBJ whole genome shotgun (WGS) entry which is preliminary data.</text>
</comment>
<proteinExistence type="predicted"/>
<keyword evidence="2" id="KW-1185">Reference proteome</keyword>
<organism evidence="1 2">
    <name type="scientific">Lithospermum erythrorhizon</name>
    <name type="common">Purple gromwell</name>
    <name type="synonym">Lithospermum officinale var. erythrorhizon</name>
    <dbReference type="NCBI Taxonomy" id="34254"/>
    <lineage>
        <taxon>Eukaryota</taxon>
        <taxon>Viridiplantae</taxon>
        <taxon>Streptophyta</taxon>
        <taxon>Embryophyta</taxon>
        <taxon>Tracheophyta</taxon>
        <taxon>Spermatophyta</taxon>
        <taxon>Magnoliopsida</taxon>
        <taxon>eudicotyledons</taxon>
        <taxon>Gunneridae</taxon>
        <taxon>Pentapetalae</taxon>
        <taxon>asterids</taxon>
        <taxon>lamiids</taxon>
        <taxon>Boraginales</taxon>
        <taxon>Boraginaceae</taxon>
        <taxon>Boraginoideae</taxon>
        <taxon>Lithospermeae</taxon>
        <taxon>Lithospermum</taxon>
    </lineage>
</organism>
<dbReference type="InterPro" id="IPR052160">
    <property type="entry name" value="Gypsy_RT_Integrase-like"/>
</dbReference>
<gene>
    <name evidence="1" type="ORF">LIER_04457</name>
</gene>
<dbReference type="EMBL" id="BAABME010000573">
    <property type="protein sequence ID" value="GAA0143877.1"/>
    <property type="molecule type" value="Genomic_DNA"/>
</dbReference>
<evidence type="ECO:0000313" key="1">
    <source>
        <dbReference type="EMBL" id="GAA0143877.1"/>
    </source>
</evidence>
<accession>A0AAV3P1H5</accession>
<reference evidence="1 2" key="1">
    <citation type="submission" date="2024-01" db="EMBL/GenBank/DDBJ databases">
        <title>The complete chloroplast genome sequence of Lithospermum erythrorhizon: insights into the phylogenetic relationship among Boraginaceae species and the maternal lineages of purple gromwells.</title>
        <authorList>
            <person name="Okada T."/>
            <person name="Watanabe K."/>
        </authorList>
    </citation>
    <scope>NUCLEOTIDE SEQUENCE [LARGE SCALE GENOMIC DNA]</scope>
</reference>
<protein>
    <recommendedName>
        <fullName evidence="3">Integrase zinc-binding domain-containing protein</fullName>
    </recommendedName>
</protein>
<dbReference type="PANTHER" id="PTHR47266">
    <property type="entry name" value="ENDONUCLEASE-RELATED"/>
    <property type="match status" value="1"/>
</dbReference>
<dbReference type="AlphaFoldDB" id="A0AAV3P1H5"/>
<dbReference type="Proteomes" id="UP001454036">
    <property type="component" value="Unassembled WGS sequence"/>
</dbReference>